<dbReference type="AlphaFoldDB" id="A0A7R9ZPZ9"/>
<evidence type="ECO:0000259" key="4">
    <source>
        <dbReference type="PROSITE" id="PS50110"/>
    </source>
</evidence>
<sequence>MGGTIDVDSEVGKGTTFWFEIPFVPHCKPSGCSTLDKNGVDHEGDDIEGLRILVAEDNKVNQKVVVNMLKRLKHVPTVVENGDLAVKEIVSKRNDYDLVLMDVQMPVLDGIDATKEIRCQGYLECDLPIVGLTASIQTFDWNQIGMNDCIKKPVRILDLKRGLAKHFI</sequence>
<organism evidence="5">
    <name type="scientific">Craspedostauros australis</name>
    <dbReference type="NCBI Taxonomy" id="1486917"/>
    <lineage>
        <taxon>Eukaryota</taxon>
        <taxon>Sar</taxon>
        <taxon>Stramenopiles</taxon>
        <taxon>Ochrophyta</taxon>
        <taxon>Bacillariophyta</taxon>
        <taxon>Bacillariophyceae</taxon>
        <taxon>Bacillariophycidae</taxon>
        <taxon>Naviculales</taxon>
        <taxon>Naviculaceae</taxon>
        <taxon>Craspedostauros</taxon>
    </lineage>
</organism>
<dbReference type="GO" id="GO:0000160">
    <property type="term" value="P:phosphorelay signal transduction system"/>
    <property type="evidence" value="ECO:0007669"/>
    <property type="project" value="UniProtKB-KW"/>
</dbReference>
<name>A0A7R9ZPZ9_9STRA</name>
<dbReference type="Pfam" id="PF00072">
    <property type="entry name" value="Response_reg"/>
    <property type="match status" value="1"/>
</dbReference>
<dbReference type="SUPFAM" id="SSF52172">
    <property type="entry name" value="CheY-like"/>
    <property type="match status" value="1"/>
</dbReference>
<accession>A0A7R9ZPZ9</accession>
<keyword evidence="1 3" id="KW-0597">Phosphoprotein</keyword>
<evidence type="ECO:0000256" key="2">
    <source>
        <dbReference type="ARBA" id="ARBA00023012"/>
    </source>
</evidence>
<evidence type="ECO:0000256" key="3">
    <source>
        <dbReference type="PROSITE-ProRule" id="PRU00169"/>
    </source>
</evidence>
<dbReference type="InterPro" id="IPR036890">
    <property type="entry name" value="HATPase_C_sf"/>
</dbReference>
<dbReference type="InterPro" id="IPR001789">
    <property type="entry name" value="Sig_transdc_resp-reg_receiver"/>
</dbReference>
<dbReference type="Gene3D" id="3.40.50.2300">
    <property type="match status" value="1"/>
</dbReference>
<evidence type="ECO:0000256" key="1">
    <source>
        <dbReference type="ARBA" id="ARBA00022553"/>
    </source>
</evidence>
<dbReference type="PROSITE" id="PS50110">
    <property type="entry name" value="RESPONSE_REGULATORY"/>
    <property type="match status" value="1"/>
</dbReference>
<reference evidence="5" key="1">
    <citation type="submission" date="2021-01" db="EMBL/GenBank/DDBJ databases">
        <authorList>
            <person name="Corre E."/>
            <person name="Pelletier E."/>
            <person name="Niang G."/>
            <person name="Scheremetjew M."/>
            <person name="Finn R."/>
            <person name="Kale V."/>
            <person name="Holt S."/>
            <person name="Cochrane G."/>
            <person name="Meng A."/>
            <person name="Brown T."/>
            <person name="Cohen L."/>
        </authorList>
    </citation>
    <scope>NUCLEOTIDE SEQUENCE</scope>
    <source>
        <strain evidence="5">CCMP3328</strain>
    </source>
</reference>
<dbReference type="CDD" id="cd17546">
    <property type="entry name" value="REC_hyHK_CKI1_RcsC-like"/>
    <property type="match status" value="1"/>
</dbReference>
<proteinExistence type="predicted"/>
<dbReference type="Gene3D" id="3.30.565.10">
    <property type="entry name" value="Histidine kinase-like ATPase, C-terminal domain"/>
    <property type="match status" value="1"/>
</dbReference>
<feature type="modified residue" description="4-aspartylphosphate" evidence="3">
    <location>
        <position position="102"/>
    </location>
</feature>
<dbReference type="EMBL" id="HBEF01018418">
    <property type="protein sequence ID" value="CAD8339250.1"/>
    <property type="molecule type" value="Transcribed_RNA"/>
</dbReference>
<dbReference type="InterPro" id="IPR011006">
    <property type="entry name" value="CheY-like_superfamily"/>
</dbReference>
<evidence type="ECO:0000313" key="5">
    <source>
        <dbReference type="EMBL" id="CAD8339250.1"/>
    </source>
</evidence>
<dbReference type="PANTHER" id="PTHR45339">
    <property type="entry name" value="HYBRID SIGNAL TRANSDUCTION HISTIDINE KINASE J"/>
    <property type="match status" value="1"/>
</dbReference>
<gene>
    <name evidence="5" type="ORF">CAUS1442_LOCUS11383</name>
</gene>
<keyword evidence="2" id="KW-0902">Two-component regulatory system</keyword>
<dbReference type="PANTHER" id="PTHR45339:SF1">
    <property type="entry name" value="HYBRID SIGNAL TRANSDUCTION HISTIDINE KINASE J"/>
    <property type="match status" value="1"/>
</dbReference>
<dbReference type="SUPFAM" id="SSF55874">
    <property type="entry name" value="ATPase domain of HSP90 chaperone/DNA topoisomerase II/histidine kinase"/>
    <property type="match status" value="1"/>
</dbReference>
<dbReference type="SMART" id="SM00448">
    <property type="entry name" value="REC"/>
    <property type="match status" value="1"/>
</dbReference>
<protein>
    <recommendedName>
        <fullName evidence="4">Response regulatory domain-containing protein</fullName>
    </recommendedName>
</protein>
<feature type="domain" description="Response regulatory" evidence="4">
    <location>
        <begin position="51"/>
        <end position="167"/>
    </location>
</feature>